<comment type="caution">
    <text evidence="2">The sequence shown here is derived from an EMBL/GenBank/DDBJ whole genome shotgun (WGS) entry which is preliminary data.</text>
</comment>
<accession>A0ABQ5IFK7</accession>
<dbReference type="EMBL" id="BQNB010020643">
    <property type="protein sequence ID" value="GJT98092.1"/>
    <property type="molecule type" value="Genomic_DNA"/>
</dbReference>
<feature type="region of interest" description="Disordered" evidence="1">
    <location>
        <begin position="92"/>
        <end position="113"/>
    </location>
</feature>
<sequence length="113" mass="13432">MFEDLEYVQSHEKEVDENESEKAKFSNEYDLLLQECVSKEIMSSALHSLADIDEQTELQCLYLEKIEECRLRALEQETRELDVESKQMYDHKASYGVTTPQELRRNQFKEEMS</sequence>
<feature type="region of interest" description="Disordered" evidence="1">
    <location>
        <begin position="1"/>
        <end position="21"/>
    </location>
</feature>
<evidence type="ECO:0000313" key="3">
    <source>
        <dbReference type="Proteomes" id="UP001151760"/>
    </source>
</evidence>
<name>A0ABQ5IFK7_9ASTR</name>
<feature type="compositionally biased region" description="Basic and acidic residues" evidence="1">
    <location>
        <begin position="102"/>
        <end position="113"/>
    </location>
</feature>
<reference evidence="2" key="2">
    <citation type="submission" date="2022-01" db="EMBL/GenBank/DDBJ databases">
        <authorList>
            <person name="Yamashiro T."/>
            <person name="Shiraishi A."/>
            <person name="Satake H."/>
            <person name="Nakayama K."/>
        </authorList>
    </citation>
    <scope>NUCLEOTIDE SEQUENCE</scope>
</reference>
<evidence type="ECO:0000313" key="2">
    <source>
        <dbReference type="EMBL" id="GJT98092.1"/>
    </source>
</evidence>
<feature type="compositionally biased region" description="Basic and acidic residues" evidence="1">
    <location>
        <begin position="9"/>
        <end position="21"/>
    </location>
</feature>
<organism evidence="2 3">
    <name type="scientific">Tanacetum coccineum</name>
    <dbReference type="NCBI Taxonomy" id="301880"/>
    <lineage>
        <taxon>Eukaryota</taxon>
        <taxon>Viridiplantae</taxon>
        <taxon>Streptophyta</taxon>
        <taxon>Embryophyta</taxon>
        <taxon>Tracheophyta</taxon>
        <taxon>Spermatophyta</taxon>
        <taxon>Magnoliopsida</taxon>
        <taxon>eudicotyledons</taxon>
        <taxon>Gunneridae</taxon>
        <taxon>Pentapetalae</taxon>
        <taxon>asterids</taxon>
        <taxon>campanulids</taxon>
        <taxon>Asterales</taxon>
        <taxon>Asteraceae</taxon>
        <taxon>Asteroideae</taxon>
        <taxon>Anthemideae</taxon>
        <taxon>Anthemidinae</taxon>
        <taxon>Tanacetum</taxon>
    </lineage>
</organism>
<dbReference type="Proteomes" id="UP001151760">
    <property type="component" value="Unassembled WGS sequence"/>
</dbReference>
<proteinExistence type="predicted"/>
<reference evidence="2" key="1">
    <citation type="journal article" date="2022" name="Int. J. Mol. Sci.">
        <title>Draft Genome of Tanacetum Coccineum: Genomic Comparison of Closely Related Tanacetum-Family Plants.</title>
        <authorList>
            <person name="Yamashiro T."/>
            <person name="Shiraishi A."/>
            <person name="Nakayama K."/>
            <person name="Satake H."/>
        </authorList>
    </citation>
    <scope>NUCLEOTIDE SEQUENCE</scope>
</reference>
<keyword evidence="3" id="KW-1185">Reference proteome</keyword>
<evidence type="ECO:0000256" key="1">
    <source>
        <dbReference type="SAM" id="MobiDB-lite"/>
    </source>
</evidence>
<protein>
    <submittedName>
        <fullName evidence="2">Uncharacterized protein</fullName>
    </submittedName>
</protein>
<gene>
    <name evidence="2" type="ORF">Tco_1093610</name>
</gene>